<name>A0ABP8BEN6_9SPHI</name>
<evidence type="ECO:0000313" key="3">
    <source>
        <dbReference type="EMBL" id="GAA4205129.1"/>
    </source>
</evidence>
<keyword evidence="4" id="KW-1185">Reference proteome</keyword>
<accession>A0ABP8BEN6</accession>
<dbReference type="InterPro" id="IPR041561">
    <property type="entry name" value="PglD_N"/>
</dbReference>
<dbReference type="EMBL" id="BAABBY010000005">
    <property type="protein sequence ID" value="GAA4205129.1"/>
    <property type="molecule type" value="Genomic_DNA"/>
</dbReference>
<gene>
    <name evidence="3" type="ORF">GCM10022289_24150</name>
</gene>
<dbReference type="InterPro" id="IPR011004">
    <property type="entry name" value="Trimer_LpxA-like_sf"/>
</dbReference>
<dbReference type="InterPro" id="IPR001451">
    <property type="entry name" value="Hexapep"/>
</dbReference>
<comment type="similarity">
    <text evidence="1">Belongs to the transferase hexapeptide repeat family.</text>
</comment>
<dbReference type="PANTHER" id="PTHR43300:SF7">
    <property type="entry name" value="UDP-N-ACETYLBACILLOSAMINE N-ACETYLTRANSFERASE"/>
    <property type="match status" value="1"/>
</dbReference>
<organism evidence="3 4">
    <name type="scientific">Pedobacter jeongneungensis</name>
    <dbReference type="NCBI Taxonomy" id="947309"/>
    <lineage>
        <taxon>Bacteria</taxon>
        <taxon>Pseudomonadati</taxon>
        <taxon>Bacteroidota</taxon>
        <taxon>Sphingobacteriia</taxon>
        <taxon>Sphingobacteriales</taxon>
        <taxon>Sphingobacteriaceae</taxon>
        <taxon>Pedobacter</taxon>
    </lineage>
</organism>
<dbReference type="Proteomes" id="UP001501772">
    <property type="component" value="Unassembled WGS sequence"/>
</dbReference>
<reference evidence="4" key="1">
    <citation type="journal article" date="2019" name="Int. J. Syst. Evol. Microbiol.">
        <title>The Global Catalogue of Microorganisms (GCM) 10K type strain sequencing project: providing services to taxonomists for standard genome sequencing and annotation.</title>
        <authorList>
            <consortium name="The Broad Institute Genomics Platform"/>
            <consortium name="The Broad Institute Genome Sequencing Center for Infectious Disease"/>
            <person name="Wu L."/>
            <person name="Ma J."/>
        </authorList>
    </citation>
    <scope>NUCLEOTIDE SEQUENCE [LARGE SCALE GENOMIC DNA]</scope>
    <source>
        <strain evidence="4">JCM 17626</strain>
    </source>
</reference>
<dbReference type="PANTHER" id="PTHR43300">
    <property type="entry name" value="ACETYLTRANSFERASE"/>
    <property type="match status" value="1"/>
</dbReference>
<dbReference type="Gene3D" id="2.160.10.10">
    <property type="entry name" value="Hexapeptide repeat proteins"/>
    <property type="match status" value="1"/>
</dbReference>
<dbReference type="InterPro" id="IPR050179">
    <property type="entry name" value="Trans_hexapeptide_repeat"/>
</dbReference>
<feature type="domain" description="PglD N-terminal" evidence="2">
    <location>
        <begin position="5"/>
        <end position="74"/>
    </location>
</feature>
<sequence length="182" mass="19528">MNDWVVYGGGGHARVIGDAITLNKDRLITYFDDNKELSSINGTPVLPYHENAEQQAKMILGIGNNEVRRNIARYVVHDFGIVIHPKAIVASDAIIGEGSIILAGAVIQSGAIIGKHVIVNANVTIDHDVIIEDFCCVYPNSYIGGGARVGTGAIIEACTAIPRFSTIPKAFEPEEVVALDLY</sequence>
<evidence type="ECO:0000259" key="2">
    <source>
        <dbReference type="Pfam" id="PF17836"/>
    </source>
</evidence>
<proteinExistence type="inferred from homology"/>
<evidence type="ECO:0000256" key="1">
    <source>
        <dbReference type="ARBA" id="ARBA00007274"/>
    </source>
</evidence>
<dbReference type="Gene3D" id="3.40.50.20">
    <property type="match status" value="1"/>
</dbReference>
<protein>
    <submittedName>
        <fullName evidence="3">Acetyltransferase</fullName>
    </submittedName>
</protein>
<evidence type="ECO:0000313" key="4">
    <source>
        <dbReference type="Proteomes" id="UP001501772"/>
    </source>
</evidence>
<comment type="caution">
    <text evidence="3">The sequence shown here is derived from an EMBL/GenBank/DDBJ whole genome shotgun (WGS) entry which is preliminary data.</text>
</comment>
<dbReference type="RefSeq" id="WP_344851706.1">
    <property type="nucleotide sequence ID" value="NZ_BAABBY010000005.1"/>
</dbReference>
<dbReference type="Pfam" id="PF00132">
    <property type="entry name" value="Hexapep"/>
    <property type="match status" value="1"/>
</dbReference>
<dbReference type="SUPFAM" id="SSF51161">
    <property type="entry name" value="Trimeric LpxA-like enzymes"/>
    <property type="match status" value="1"/>
</dbReference>
<dbReference type="Pfam" id="PF17836">
    <property type="entry name" value="PglD_N"/>
    <property type="match status" value="1"/>
</dbReference>